<gene>
    <name evidence="1" type="ORF">CPT34_28710</name>
</gene>
<dbReference type="AlphaFoldDB" id="A0A2A5KKT5"/>
<protein>
    <submittedName>
        <fullName evidence="1">Uncharacterized protein</fullName>
    </submittedName>
</protein>
<keyword evidence="2" id="KW-1185">Reference proteome</keyword>
<dbReference type="EMBL" id="NXDM01000038">
    <property type="protein sequence ID" value="PCK77679.1"/>
    <property type="molecule type" value="Genomic_DNA"/>
</dbReference>
<name>A0A2A5KKT5_9HYPH</name>
<proteinExistence type="predicted"/>
<accession>A0A2A5KKT5</accession>
<dbReference type="RefSeq" id="WP_096764695.1">
    <property type="nucleotide sequence ID" value="NZ_NXDM01000038.1"/>
</dbReference>
<reference evidence="1 2" key="1">
    <citation type="submission" date="2017-09" db="EMBL/GenBank/DDBJ databases">
        <title>Comparative genomics of rhizobia isolated from Phaseolus vulgaris in China.</title>
        <authorList>
            <person name="Tong W."/>
        </authorList>
    </citation>
    <scope>NUCLEOTIDE SEQUENCE [LARGE SCALE GENOMIC DNA]</scope>
    <source>
        <strain evidence="1 2">L101</strain>
    </source>
</reference>
<sequence length="135" mass="14280">MNARHVLHCAIKLYVVVIAATLQGQPSLAQTPAGVSVSREEAICIAKIAEALLDDPNDPVTIYLDICVSKDKQDALVAGDMRTDLPNLKDPPISPKAPAVRSVPVSKKALQCVRSKAGDPAFPASDPVDLETLCP</sequence>
<comment type="caution">
    <text evidence="1">The sequence shown here is derived from an EMBL/GenBank/DDBJ whole genome shotgun (WGS) entry which is preliminary data.</text>
</comment>
<evidence type="ECO:0000313" key="2">
    <source>
        <dbReference type="Proteomes" id="UP000218807"/>
    </source>
</evidence>
<dbReference type="Proteomes" id="UP000218807">
    <property type="component" value="Unassembled WGS sequence"/>
</dbReference>
<organism evidence="1 2">
    <name type="scientific">Rhizobium sophoriradicis</name>
    <dbReference type="NCBI Taxonomy" id="1535245"/>
    <lineage>
        <taxon>Bacteria</taxon>
        <taxon>Pseudomonadati</taxon>
        <taxon>Pseudomonadota</taxon>
        <taxon>Alphaproteobacteria</taxon>
        <taxon>Hyphomicrobiales</taxon>
        <taxon>Rhizobiaceae</taxon>
        <taxon>Rhizobium/Agrobacterium group</taxon>
        <taxon>Rhizobium</taxon>
    </lineage>
</organism>
<evidence type="ECO:0000313" key="1">
    <source>
        <dbReference type="EMBL" id="PCK77679.1"/>
    </source>
</evidence>